<sequence>MRKTWFTVLALMLSIMLALTACSGGNNNEPAASKPAESGAASEAPKGDGKPTKIVFWTFQELHQKYYEDMAKKWNEKNPDKQIEFEGSTFPYDDMHNKLLVALQTGVGAPDMADIEISKFANYLKGKPQLAPLNDIVEPELNNLVKSRFDIYAKDGQYYGIDYHVGAAVIYYNKEILDKAGVNPDDIKTWDDYKAAGKTVLEKTGVPMTTLETTEQWSLWPLIAQQDGDFLGADGSVTLDSDVNIKTVRYLQDLVKEKIAIGTPGGFHHSEEYWAFMNKGGAASIWMPMWYMGRFVDNMPELKGKMVIKPMPAWTEGGARSAGMGGTGTVVTQQSKVQEITKQFLSFAKLSKEGNIEIWKQLGFDPIRSEVWEAPELKEPNKFTDYFGPDIFTMLAGVKNEIKPVNIGEKTPAIIDAVKRSVMFRTLNDMEDPAKVLKEVAEEVRAQ</sequence>
<dbReference type="AlphaFoldDB" id="A0A7G5C1P9"/>
<dbReference type="PROSITE" id="PS51257">
    <property type="entry name" value="PROKAR_LIPOPROTEIN"/>
    <property type="match status" value="1"/>
</dbReference>
<evidence type="ECO:0000256" key="7">
    <source>
        <dbReference type="SAM" id="SignalP"/>
    </source>
</evidence>
<feature type="region of interest" description="Disordered" evidence="6">
    <location>
        <begin position="27"/>
        <end position="48"/>
    </location>
</feature>
<dbReference type="SUPFAM" id="SSF53850">
    <property type="entry name" value="Periplasmic binding protein-like II"/>
    <property type="match status" value="1"/>
</dbReference>
<dbReference type="EMBL" id="CP041969">
    <property type="protein sequence ID" value="QMV43133.1"/>
    <property type="molecule type" value="Genomic_DNA"/>
</dbReference>
<evidence type="ECO:0000313" key="8">
    <source>
        <dbReference type="EMBL" id="QMV43133.1"/>
    </source>
</evidence>
<keyword evidence="9" id="KW-1185">Reference proteome</keyword>
<keyword evidence="3" id="KW-0472">Membrane</keyword>
<evidence type="ECO:0000256" key="3">
    <source>
        <dbReference type="ARBA" id="ARBA00023136"/>
    </source>
</evidence>
<evidence type="ECO:0000256" key="5">
    <source>
        <dbReference type="ARBA" id="ARBA00023288"/>
    </source>
</evidence>
<accession>A0A7G5C1P9</accession>
<dbReference type="InterPro" id="IPR006059">
    <property type="entry name" value="SBP"/>
</dbReference>
<gene>
    <name evidence="8" type="ORF">FPL14_19545</name>
</gene>
<keyword evidence="5" id="KW-0449">Lipoprotein</keyword>
<name>A0A7G5C1P9_9BACL</name>
<proteinExistence type="predicted"/>
<evidence type="ECO:0000256" key="4">
    <source>
        <dbReference type="ARBA" id="ARBA00023139"/>
    </source>
</evidence>
<evidence type="ECO:0000256" key="1">
    <source>
        <dbReference type="ARBA" id="ARBA00022475"/>
    </source>
</evidence>
<dbReference type="PANTHER" id="PTHR43649">
    <property type="entry name" value="ARABINOSE-BINDING PROTEIN-RELATED"/>
    <property type="match status" value="1"/>
</dbReference>
<organism evidence="8 9">
    <name type="scientific">Cohnella cholangitidis</name>
    <dbReference type="NCBI Taxonomy" id="2598458"/>
    <lineage>
        <taxon>Bacteria</taxon>
        <taxon>Bacillati</taxon>
        <taxon>Bacillota</taxon>
        <taxon>Bacilli</taxon>
        <taxon>Bacillales</taxon>
        <taxon>Paenibacillaceae</taxon>
        <taxon>Cohnella</taxon>
    </lineage>
</organism>
<keyword evidence="2 7" id="KW-0732">Signal</keyword>
<protein>
    <submittedName>
        <fullName evidence="8">Extracellular solute-binding protein</fullName>
    </submittedName>
</protein>
<evidence type="ECO:0000256" key="6">
    <source>
        <dbReference type="SAM" id="MobiDB-lite"/>
    </source>
</evidence>
<dbReference type="Proteomes" id="UP000515679">
    <property type="component" value="Chromosome"/>
</dbReference>
<dbReference type="InterPro" id="IPR050490">
    <property type="entry name" value="Bact_solute-bd_prot1"/>
</dbReference>
<dbReference type="Gene3D" id="3.40.190.10">
    <property type="entry name" value="Periplasmic binding protein-like II"/>
    <property type="match status" value="1"/>
</dbReference>
<keyword evidence="4" id="KW-0564">Palmitate</keyword>
<dbReference type="KEGG" id="cchl:FPL14_19545"/>
<reference evidence="8 9" key="1">
    <citation type="submission" date="2019-07" db="EMBL/GenBank/DDBJ databases">
        <authorList>
            <person name="Kim J.K."/>
            <person name="Cheong H.-M."/>
            <person name="Choi Y."/>
            <person name="Hwang K.J."/>
            <person name="Lee S."/>
            <person name="Choi C."/>
        </authorList>
    </citation>
    <scope>NUCLEOTIDE SEQUENCE [LARGE SCALE GENOMIC DNA]</scope>
    <source>
        <strain evidence="8 9">KS 22</strain>
    </source>
</reference>
<feature type="signal peptide" evidence="7">
    <location>
        <begin position="1"/>
        <end position="23"/>
    </location>
</feature>
<dbReference type="Pfam" id="PF01547">
    <property type="entry name" value="SBP_bac_1"/>
    <property type="match status" value="1"/>
</dbReference>
<feature type="chain" id="PRO_5039226370" evidence="7">
    <location>
        <begin position="24"/>
        <end position="447"/>
    </location>
</feature>
<dbReference type="RefSeq" id="WP_182299367.1">
    <property type="nucleotide sequence ID" value="NZ_CP041969.1"/>
</dbReference>
<evidence type="ECO:0000313" key="9">
    <source>
        <dbReference type="Proteomes" id="UP000515679"/>
    </source>
</evidence>
<evidence type="ECO:0000256" key="2">
    <source>
        <dbReference type="ARBA" id="ARBA00022729"/>
    </source>
</evidence>
<keyword evidence="1" id="KW-1003">Cell membrane</keyword>
<dbReference type="PANTHER" id="PTHR43649:SF33">
    <property type="entry name" value="POLYGALACTURONAN_RHAMNOGALACTURONAN-BINDING PROTEIN YTCQ"/>
    <property type="match status" value="1"/>
</dbReference>